<protein>
    <recommendedName>
        <fullName evidence="3">Transposase</fullName>
    </recommendedName>
</protein>
<dbReference type="EMBL" id="JASCZI010151603">
    <property type="protein sequence ID" value="MED6173687.1"/>
    <property type="molecule type" value="Genomic_DNA"/>
</dbReference>
<sequence length="187" mass="21438">MDEIVVPEKEKAKDGRRPRMKRNDILIHHEVKEKTTCSKVIKSVEVGVSLMQMELMSSITLIELVRLIDFKWTMERLQREWNGPGKIEGGEKWIPTSIFYHLRRRRYEIGDALTNHLLLSLFNELSPNKDIQGVSQEGEMYNTKEHITRNSVVSLALGDLSKTNEEEEGSGGGTVVVDSVHMVYLKD</sequence>
<comment type="caution">
    <text evidence="1">The sequence shown here is derived from an EMBL/GenBank/DDBJ whole genome shotgun (WGS) entry which is preliminary data.</text>
</comment>
<keyword evidence="2" id="KW-1185">Reference proteome</keyword>
<evidence type="ECO:0000313" key="2">
    <source>
        <dbReference type="Proteomes" id="UP001341840"/>
    </source>
</evidence>
<evidence type="ECO:0008006" key="3">
    <source>
        <dbReference type="Google" id="ProtNLM"/>
    </source>
</evidence>
<name>A0ABU6VJY8_9FABA</name>
<proteinExistence type="predicted"/>
<evidence type="ECO:0000313" key="1">
    <source>
        <dbReference type="EMBL" id="MED6173687.1"/>
    </source>
</evidence>
<dbReference type="Proteomes" id="UP001341840">
    <property type="component" value="Unassembled WGS sequence"/>
</dbReference>
<reference evidence="1 2" key="1">
    <citation type="journal article" date="2023" name="Plants (Basel)">
        <title>Bridging the Gap: Combining Genomics and Transcriptomics Approaches to Understand Stylosanthes scabra, an Orphan Legume from the Brazilian Caatinga.</title>
        <authorList>
            <person name="Ferreira-Neto J.R.C."/>
            <person name="da Silva M.D."/>
            <person name="Binneck E."/>
            <person name="de Melo N.F."/>
            <person name="da Silva R.H."/>
            <person name="de Melo A.L.T.M."/>
            <person name="Pandolfi V."/>
            <person name="Bustamante F.O."/>
            <person name="Brasileiro-Vidal A.C."/>
            <person name="Benko-Iseppon A.M."/>
        </authorList>
    </citation>
    <scope>NUCLEOTIDE SEQUENCE [LARGE SCALE GENOMIC DNA]</scope>
    <source>
        <tissue evidence="1">Leaves</tissue>
    </source>
</reference>
<accession>A0ABU6VJY8</accession>
<gene>
    <name evidence="1" type="ORF">PIB30_061938</name>
</gene>
<organism evidence="1 2">
    <name type="scientific">Stylosanthes scabra</name>
    <dbReference type="NCBI Taxonomy" id="79078"/>
    <lineage>
        <taxon>Eukaryota</taxon>
        <taxon>Viridiplantae</taxon>
        <taxon>Streptophyta</taxon>
        <taxon>Embryophyta</taxon>
        <taxon>Tracheophyta</taxon>
        <taxon>Spermatophyta</taxon>
        <taxon>Magnoliopsida</taxon>
        <taxon>eudicotyledons</taxon>
        <taxon>Gunneridae</taxon>
        <taxon>Pentapetalae</taxon>
        <taxon>rosids</taxon>
        <taxon>fabids</taxon>
        <taxon>Fabales</taxon>
        <taxon>Fabaceae</taxon>
        <taxon>Papilionoideae</taxon>
        <taxon>50 kb inversion clade</taxon>
        <taxon>dalbergioids sensu lato</taxon>
        <taxon>Dalbergieae</taxon>
        <taxon>Pterocarpus clade</taxon>
        <taxon>Stylosanthes</taxon>
    </lineage>
</organism>